<sequence length="967" mass="109729">MATQEVRRLLQQCGLEEYAKKFEENHITDDELLELSKEDLADLIPSIGHRSKLSKAIVKLKSGKELEEKDDEFLSPPKLEDFSGPESVIHFESCIAKLYASILESGKIPMVSCTKIMSVVKESIAEVIKISEFRNSYNGNPTKYSPVRDLLAVFDQFSSRYKMDKYLLSRNFMIEPKEIVLDTDISFQSRSLGSRKQEYKNVTMQYISIKKSIQQLLRKPGFFSILQTNSNFNGENFSCFRDGKFVRDFNQPRETIFINLYYDDAEVANPLGSKSGKHKLANFYFSIIDLPQHLLSKLDNVILVASLKTEDFKLCSPNSVLRVITNELKELWEEGILFVHNDEAEIRERGLNISPTLFSKPERKRNPPNFQPSNLFEDISPNHEELTTREPIINESSQGEIINQISDPIPIEIDGSFLQLHSTDELESGPLHQTASPPLIDHINFSNNKSNVLNVPRIQKKFYGFSIQSVLLGTESTRRILNEKIPAKRMLIREDRIAVTNALVDALIANLGVSPSKEALHQLALDLVTSYPELGDSRKKNFGSTMWFQNITHGSGSPDNPEPDEKVLEFLRQNKGQDVLPTMKSSTFMRRTVIREEMQQNLVGFRRIPSILPRLFDIKGMIVEDFNSRHPRLSLVMYERWPKASKLLLTYAEESGVDYQKKLDIRKPRCDLTGDDIALIAFSLLPHILPSCARKINPAPTGDNNISQSDSGPKPKRVKRSIKATDLDARNSLIIFRSKNTHVAEVLSENKNVAPLILALGSTYDLRIESYFVILDRMAIPCGDSFFVALDTCIKIFSVFYLPPPVEAKNVWLFLLHGIAGKPCDNSTLTPVVQALIGQIMPSPPRTLLEKTRPARPYWVFLEKKPGPPKTLLEKAQPARPYRAFLRKSPARPKPYRGKLKSPKPYKKSPARPKPYWKKPDPPGPTGISWAKNPARPKPYWKKPDPPGPTGISWAKNPARPKPYRVG</sequence>
<comment type="caution">
    <text evidence="3">The sequence shown here is derived from an EMBL/GenBank/DDBJ whole genome shotgun (WGS) entry which is preliminary data.</text>
</comment>
<evidence type="ECO:0000256" key="1">
    <source>
        <dbReference type="SAM" id="MobiDB-lite"/>
    </source>
</evidence>
<dbReference type="CDD" id="cd09487">
    <property type="entry name" value="SAM_superfamily"/>
    <property type="match status" value="1"/>
</dbReference>
<feature type="compositionally biased region" description="Polar residues" evidence="1">
    <location>
        <begin position="702"/>
        <end position="711"/>
    </location>
</feature>
<feature type="compositionally biased region" description="Basic residues" evidence="1">
    <location>
        <begin position="885"/>
        <end position="917"/>
    </location>
</feature>
<evidence type="ECO:0000259" key="2">
    <source>
        <dbReference type="PROSITE" id="PS50105"/>
    </source>
</evidence>
<dbReference type="OrthoDB" id="8963080at2759"/>
<dbReference type="EMBL" id="LNIX01000005">
    <property type="protein sequence ID" value="OXA55031.1"/>
    <property type="molecule type" value="Genomic_DNA"/>
</dbReference>
<dbReference type="PROSITE" id="PS50105">
    <property type="entry name" value="SAM_DOMAIN"/>
    <property type="match status" value="1"/>
</dbReference>
<feature type="region of interest" description="Disordered" evidence="1">
    <location>
        <begin position="883"/>
        <end position="967"/>
    </location>
</feature>
<organism evidence="3 4">
    <name type="scientific">Folsomia candida</name>
    <name type="common">Springtail</name>
    <dbReference type="NCBI Taxonomy" id="158441"/>
    <lineage>
        <taxon>Eukaryota</taxon>
        <taxon>Metazoa</taxon>
        <taxon>Ecdysozoa</taxon>
        <taxon>Arthropoda</taxon>
        <taxon>Hexapoda</taxon>
        <taxon>Collembola</taxon>
        <taxon>Entomobryomorpha</taxon>
        <taxon>Isotomoidea</taxon>
        <taxon>Isotomidae</taxon>
        <taxon>Proisotominae</taxon>
        <taxon>Folsomia</taxon>
    </lineage>
</organism>
<gene>
    <name evidence="3" type="ORF">Fcan01_10478</name>
</gene>
<name>A0A226EE06_FOLCA</name>
<keyword evidence="4" id="KW-1185">Reference proteome</keyword>
<dbReference type="InterPro" id="IPR001660">
    <property type="entry name" value="SAM"/>
</dbReference>
<reference evidence="3 4" key="1">
    <citation type="submission" date="2015-12" db="EMBL/GenBank/DDBJ databases">
        <title>The genome of Folsomia candida.</title>
        <authorList>
            <person name="Faddeeva A."/>
            <person name="Derks M.F."/>
            <person name="Anvar Y."/>
            <person name="Smit S."/>
            <person name="Van Straalen N."/>
            <person name="Roelofs D."/>
        </authorList>
    </citation>
    <scope>NUCLEOTIDE SEQUENCE [LARGE SCALE GENOMIC DNA]</scope>
    <source>
        <strain evidence="3 4">VU population</strain>
        <tissue evidence="3">Whole body</tissue>
    </source>
</reference>
<dbReference type="SMART" id="SM00454">
    <property type="entry name" value="SAM"/>
    <property type="match status" value="1"/>
</dbReference>
<feature type="region of interest" description="Disordered" evidence="1">
    <location>
        <begin position="357"/>
        <end position="381"/>
    </location>
</feature>
<dbReference type="Pfam" id="PF00536">
    <property type="entry name" value="SAM_1"/>
    <property type="match status" value="1"/>
</dbReference>
<dbReference type="Proteomes" id="UP000198287">
    <property type="component" value="Unassembled WGS sequence"/>
</dbReference>
<evidence type="ECO:0000313" key="4">
    <source>
        <dbReference type="Proteomes" id="UP000198287"/>
    </source>
</evidence>
<feature type="region of interest" description="Disordered" evidence="1">
    <location>
        <begin position="699"/>
        <end position="721"/>
    </location>
</feature>
<evidence type="ECO:0000313" key="3">
    <source>
        <dbReference type="EMBL" id="OXA55031.1"/>
    </source>
</evidence>
<dbReference type="SUPFAM" id="SSF47769">
    <property type="entry name" value="SAM/Pointed domain"/>
    <property type="match status" value="1"/>
</dbReference>
<proteinExistence type="predicted"/>
<dbReference type="AlphaFoldDB" id="A0A226EE06"/>
<dbReference type="InterPro" id="IPR013761">
    <property type="entry name" value="SAM/pointed_sf"/>
</dbReference>
<feature type="domain" description="SAM" evidence="2">
    <location>
        <begin position="1"/>
        <end position="63"/>
    </location>
</feature>
<dbReference type="Gene3D" id="1.10.150.50">
    <property type="entry name" value="Transcription Factor, Ets-1"/>
    <property type="match status" value="1"/>
</dbReference>
<protein>
    <submittedName>
        <fullName evidence="3">WD repeat, SAM and U-box domain-containing protein 1</fullName>
    </submittedName>
</protein>
<accession>A0A226EE06</accession>